<sequence>MGEALVLTLDIFVNASVAIDWLAEHDRNTSLKALSRTTAKQMYSQIDKIPEYIDDETGLADGASVAHHLIMDHGSRARPDLPETPISDQIDVLLDFSEKGKKSEVMQDYFNVCDMLCRSAFGAKQIMPIPPKYSDGGGLSAPQGAPKGRHPVKKREPA</sequence>
<evidence type="ECO:0000313" key="2">
    <source>
        <dbReference type="EMBL" id="OKO98625.1"/>
    </source>
</evidence>
<evidence type="ECO:0000256" key="1">
    <source>
        <dbReference type="SAM" id="MobiDB-lite"/>
    </source>
</evidence>
<dbReference type="EMBL" id="MNBE01000670">
    <property type="protein sequence ID" value="OKO98625.1"/>
    <property type="molecule type" value="Genomic_DNA"/>
</dbReference>
<dbReference type="AlphaFoldDB" id="A0A1Q5TEG9"/>
<dbReference type="Proteomes" id="UP000186955">
    <property type="component" value="Unassembled WGS sequence"/>
</dbReference>
<evidence type="ECO:0000313" key="3">
    <source>
        <dbReference type="Proteomes" id="UP000186955"/>
    </source>
</evidence>
<keyword evidence="3" id="KW-1185">Reference proteome</keyword>
<comment type="caution">
    <text evidence="2">The sequence shown here is derived from an EMBL/GenBank/DDBJ whole genome shotgun (WGS) entry which is preliminary data.</text>
</comment>
<name>A0A1Q5TEG9_9EURO</name>
<feature type="compositionally biased region" description="Basic residues" evidence="1">
    <location>
        <begin position="147"/>
        <end position="158"/>
    </location>
</feature>
<protein>
    <submittedName>
        <fullName evidence="2">Uncharacterized protein</fullName>
    </submittedName>
</protein>
<feature type="region of interest" description="Disordered" evidence="1">
    <location>
        <begin position="131"/>
        <end position="158"/>
    </location>
</feature>
<proteinExistence type="predicted"/>
<accession>A0A1Q5TEG9</accession>
<gene>
    <name evidence="2" type="ORF">PENSUB_9065</name>
</gene>
<reference evidence="2 3" key="1">
    <citation type="submission" date="2016-10" db="EMBL/GenBank/DDBJ databases">
        <title>Genome sequence of the ascomycete fungus Penicillium subrubescens.</title>
        <authorList>
            <person name="De Vries R.P."/>
            <person name="Peng M."/>
            <person name="Dilokpimol A."/>
            <person name="Hilden K."/>
            <person name="Makela M.R."/>
            <person name="Grigoriev I."/>
            <person name="Riley R."/>
            <person name="Granchi Z."/>
        </authorList>
    </citation>
    <scope>NUCLEOTIDE SEQUENCE [LARGE SCALE GENOMIC DNA]</scope>
    <source>
        <strain evidence="2 3">CBS 132785</strain>
    </source>
</reference>
<organism evidence="2 3">
    <name type="scientific">Penicillium subrubescens</name>
    <dbReference type="NCBI Taxonomy" id="1316194"/>
    <lineage>
        <taxon>Eukaryota</taxon>
        <taxon>Fungi</taxon>
        <taxon>Dikarya</taxon>
        <taxon>Ascomycota</taxon>
        <taxon>Pezizomycotina</taxon>
        <taxon>Eurotiomycetes</taxon>
        <taxon>Eurotiomycetidae</taxon>
        <taxon>Eurotiales</taxon>
        <taxon>Aspergillaceae</taxon>
        <taxon>Penicillium</taxon>
    </lineage>
</organism>